<gene>
    <name evidence="9" type="ORF">METZ01_LOCUS338199</name>
</gene>
<dbReference type="InterPro" id="IPR024077">
    <property type="entry name" value="Neurolysin/TOP_dom2"/>
</dbReference>
<dbReference type="GO" id="GO:0006508">
    <property type="term" value="P:proteolysis"/>
    <property type="evidence" value="ECO:0007669"/>
    <property type="project" value="UniProtKB-KW"/>
</dbReference>
<comment type="similarity">
    <text evidence="2">Belongs to the peptidase M3 family.</text>
</comment>
<organism evidence="9">
    <name type="scientific">marine metagenome</name>
    <dbReference type="NCBI Taxonomy" id="408172"/>
    <lineage>
        <taxon>unclassified sequences</taxon>
        <taxon>metagenomes</taxon>
        <taxon>ecological metagenomes</taxon>
    </lineage>
</organism>
<dbReference type="GO" id="GO:0004222">
    <property type="term" value="F:metalloendopeptidase activity"/>
    <property type="evidence" value="ECO:0007669"/>
    <property type="project" value="InterPro"/>
</dbReference>
<dbReference type="Gene3D" id="1.10.1370.10">
    <property type="entry name" value="Neurolysin, domain 3"/>
    <property type="match status" value="1"/>
</dbReference>
<keyword evidence="7" id="KW-0482">Metalloprotease</keyword>
<evidence type="ECO:0000313" key="9">
    <source>
        <dbReference type="EMBL" id="SVC85345.1"/>
    </source>
</evidence>
<feature type="non-terminal residue" evidence="9">
    <location>
        <position position="293"/>
    </location>
</feature>
<reference evidence="9" key="1">
    <citation type="submission" date="2018-05" db="EMBL/GenBank/DDBJ databases">
        <authorList>
            <person name="Lanie J.A."/>
            <person name="Ng W.-L."/>
            <person name="Kazmierczak K.M."/>
            <person name="Andrzejewski T.M."/>
            <person name="Davidsen T.M."/>
            <person name="Wayne K.J."/>
            <person name="Tettelin H."/>
            <person name="Glass J.I."/>
            <person name="Rusch D."/>
            <person name="Podicherti R."/>
            <person name="Tsui H.-C.T."/>
            <person name="Winkler M.E."/>
        </authorList>
    </citation>
    <scope>NUCLEOTIDE SEQUENCE</scope>
</reference>
<evidence type="ECO:0000256" key="2">
    <source>
        <dbReference type="ARBA" id="ARBA00006040"/>
    </source>
</evidence>
<dbReference type="InterPro" id="IPR001567">
    <property type="entry name" value="Pept_M3A_M3B_dom"/>
</dbReference>
<evidence type="ECO:0000256" key="6">
    <source>
        <dbReference type="ARBA" id="ARBA00022833"/>
    </source>
</evidence>
<keyword evidence="3" id="KW-0645">Protease</keyword>
<protein>
    <recommendedName>
        <fullName evidence="8">Peptidase M3A/M3B catalytic domain-containing protein</fullName>
    </recommendedName>
</protein>
<evidence type="ECO:0000256" key="5">
    <source>
        <dbReference type="ARBA" id="ARBA00022801"/>
    </source>
</evidence>
<accession>A0A382QKC9</accession>
<dbReference type="GO" id="GO:0046872">
    <property type="term" value="F:metal ion binding"/>
    <property type="evidence" value="ECO:0007669"/>
    <property type="project" value="UniProtKB-KW"/>
</dbReference>
<dbReference type="GO" id="GO:0004180">
    <property type="term" value="F:carboxypeptidase activity"/>
    <property type="evidence" value="ECO:0007669"/>
    <property type="project" value="TreeGrafter"/>
</dbReference>
<dbReference type="GO" id="GO:0005829">
    <property type="term" value="C:cytosol"/>
    <property type="evidence" value="ECO:0007669"/>
    <property type="project" value="TreeGrafter"/>
</dbReference>
<keyword evidence="6" id="KW-0862">Zinc</keyword>
<dbReference type="Gene3D" id="1.10.1370.40">
    <property type="match status" value="1"/>
</dbReference>
<comment type="cofactor">
    <cofactor evidence="1">
        <name>Zn(2+)</name>
        <dbReference type="ChEBI" id="CHEBI:29105"/>
    </cofactor>
</comment>
<dbReference type="InterPro" id="IPR045090">
    <property type="entry name" value="Pept_M3A_M3B"/>
</dbReference>
<evidence type="ECO:0000256" key="7">
    <source>
        <dbReference type="ARBA" id="ARBA00023049"/>
    </source>
</evidence>
<dbReference type="SUPFAM" id="SSF55486">
    <property type="entry name" value="Metalloproteases ('zincins'), catalytic domain"/>
    <property type="match status" value="1"/>
</dbReference>
<keyword evidence="4" id="KW-0479">Metal-binding</keyword>
<name>A0A382QKC9_9ZZZZ</name>
<evidence type="ECO:0000256" key="4">
    <source>
        <dbReference type="ARBA" id="ARBA00022723"/>
    </source>
</evidence>
<proteinExistence type="inferred from homology"/>
<sequence>MSLKNNPFINRPQFKHGAVPFDDIKLEHFIPALDYAITKAEKNLESIKSNPESPTFDNTALQMESGTELMDAVANTYFNLMSAESDNKFKELAQEISPKLSAFKNKVLLDSKLFARVKVLYESRDKDALTSEQKRLIEEKYTEFTLNGALLNETDKEKVRKIDEELSKLSPKFSQNTLNATNDFTYHTEDENELSGLPDMAKEQAAETAKKKKKDSGWMFTLQMPSYIPVMQYADNRQLRKTLYKARSKVSFGGKYDNQKIIKKTMVLRYKKAKILGFKDHADYTLQKRMAGS</sequence>
<dbReference type="PANTHER" id="PTHR43660:SF1">
    <property type="entry name" value="DIPEPTIDYL CARBOXYPEPTIDASE"/>
    <property type="match status" value="1"/>
</dbReference>
<evidence type="ECO:0000256" key="1">
    <source>
        <dbReference type="ARBA" id="ARBA00001947"/>
    </source>
</evidence>
<evidence type="ECO:0000256" key="3">
    <source>
        <dbReference type="ARBA" id="ARBA00022670"/>
    </source>
</evidence>
<dbReference type="Pfam" id="PF01432">
    <property type="entry name" value="Peptidase_M3"/>
    <property type="match status" value="1"/>
</dbReference>
<dbReference type="AlphaFoldDB" id="A0A382QKC9"/>
<evidence type="ECO:0000259" key="8">
    <source>
        <dbReference type="Pfam" id="PF01432"/>
    </source>
</evidence>
<feature type="domain" description="Peptidase M3A/M3B catalytic" evidence="8">
    <location>
        <begin position="230"/>
        <end position="292"/>
    </location>
</feature>
<dbReference type="PANTHER" id="PTHR43660">
    <property type="entry name" value="DIPEPTIDYL CARBOXYPEPTIDASE"/>
    <property type="match status" value="1"/>
</dbReference>
<keyword evidence="5" id="KW-0378">Hydrolase</keyword>
<dbReference type="EMBL" id="UINC01114786">
    <property type="protein sequence ID" value="SVC85345.1"/>
    <property type="molecule type" value="Genomic_DNA"/>
</dbReference>